<evidence type="ECO:0000313" key="1">
    <source>
        <dbReference type="Proteomes" id="UP000887576"/>
    </source>
</evidence>
<sequence length="182" mass="20839">MQSTSNKFISDENSEESTSRGKFYCSDIHLDENGKEQVVCICDQPNCNLKKDAEIIYYTQSLSLARAEAPGNGNNISRGICNIPSLGHKLKCLNQILEGKNPVCIGFKQGKNEQIGCYREPNLSHRIGKKRLEYGMNKHTWHSYLLCKSFDPKTETIRCFVIENLDDENPEKWQNKPQTMFK</sequence>
<dbReference type="WBParaSite" id="JU765_v2.g3528.t1">
    <property type="protein sequence ID" value="JU765_v2.g3528.t1"/>
    <property type="gene ID" value="JU765_v2.g3528"/>
</dbReference>
<protein>
    <submittedName>
        <fullName evidence="2">Uncharacterized protein</fullName>
    </submittedName>
</protein>
<accession>A0AC34R5H4</accession>
<proteinExistence type="predicted"/>
<dbReference type="Proteomes" id="UP000887576">
    <property type="component" value="Unplaced"/>
</dbReference>
<name>A0AC34R5H4_9BILA</name>
<reference evidence="2" key="1">
    <citation type="submission" date="2022-11" db="UniProtKB">
        <authorList>
            <consortium name="WormBaseParasite"/>
        </authorList>
    </citation>
    <scope>IDENTIFICATION</scope>
</reference>
<organism evidence="1 2">
    <name type="scientific">Panagrolaimus sp. JU765</name>
    <dbReference type="NCBI Taxonomy" id="591449"/>
    <lineage>
        <taxon>Eukaryota</taxon>
        <taxon>Metazoa</taxon>
        <taxon>Ecdysozoa</taxon>
        <taxon>Nematoda</taxon>
        <taxon>Chromadorea</taxon>
        <taxon>Rhabditida</taxon>
        <taxon>Tylenchina</taxon>
        <taxon>Panagrolaimomorpha</taxon>
        <taxon>Panagrolaimoidea</taxon>
        <taxon>Panagrolaimidae</taxon>
        <taxon>Panagrolaimus</taxon>
    </lineage>
</organism>
<evidence type="ECO:0000313" key="2">
    <source>
        <dbReference type="WBParaSite" id="JU765_v2.g3528.t1"/>
    </source>
</evidence>